<dbReference type="InterPro" id="IPR000639">
    <property type="entry name" value="Epox_hydrolase-like"/>
</dbReference>
<dbReference type="SUPFAM" id="SSF53474">
    <property type="entry name" value="alpha/beta-Hydrolases"/>
    <property type="match status" value="1"/>
</dbReference>
<gene>
    <name evidence="9" type="ORF">SELMODRAFT_87385</name>
</gene>
<dbReference type="FunCoup" id="D8R763">
    <property type="interactions" value="1789"/>
</dbReference>
<dbReference type="eggNOG" id="KOG4178">
    <property type="taxonomic scope" value="Eukaryota"/>
</dbReference>
<dbReference type="STRING" id="88036.D8R763"/>
<dbReference type="HOGENOM" id="CLU_020336_7_2_1"/>
<sequence length="322" mass="36082">MAEAIEHSVVETNGIGIHVAQLGSGPAVLLLHGFPEIWYSWRYQMPALAAAGYRAIAPDLRGYGQSDAPLGIQHYTVFDVVGDLVGLLDFLKQDQVVLVGHDWGAIIAWNFCMLRPERVKGIVALSVPFSPRNPHISPVQRFEKLIGEGFYYCRFQEPGRAEADFARHGTKAVLKTLLGSSGRGMVAPKDKELFDIFRVPDKLPPWLTEEDIEYYALQFEKSGFTPPLNYYRATDLSWRLSSPWTGARIQTPAIFITGDKDVVYGFPGTKEFIHSDNFRKFVPNLWGVTVVPGAGHFIQQQKHAEVNELILRFLASILPSRL</sequence>
<keyword evidence="3" id="KW-0378">Hydrolase</keyword>
<dbReference type="Proteomes" id="UP000001514">
    <property type="component" value="Unassembled WGS sequence"/>
</dbReference>
<dbReference type="EMBL" id="GL377573">
    <property type="protein sequence ID" value="EFJ31833.1"/>
    <property type="molecule type" value="Genomic_DNA"/>
</dbReference>
<dbReference type="PANTHER" id="PTHR43329">
    <property type="entry name" value="EPOXIDE HYDROLASE"/>
    <property type="match status" value="1"/>
</dbReference>
<dbReference type="AlphaFoldDB" id="D8R763"/>
<dbReference type="PRINTS" id="PR00412">
    <property type="entry name" value="EPOXHYDRLASE"/>
</dbReference>
<evidence type="ECO:0000256" key="5">
    <source>
        <dbReference type="ARBA" id="ARBA00051067"/>
    </source>
</evidence>
<dbReference type="Gramene" id="EFJ31833">
    <property type="protein sequence ID" value="EFJ31833"/>
    <property type="gene ID" value="SELMODRAFT_87385"/>
</dbReference>
<dbReference type="OMA" id="FWPRNPK"/>
<comment type="catalytic activity">
    <reaction evidence="7">
        <text>(24S)-24,25-epoxycucurbitadienol + H2O = (24R)-24,25-dihydroxycucurbitadienol</text>
        <dbReference type="Rhea" id="RHEA:81855"/>
        <dbReference type="ChEBI" id="CHEBI:15377"/>
        <dbReference type="ChEBI" id="CHEBI:229949"/>
        <dbReference type="ChEBI" id="CHEBI:229950"/>
    </reaction>
    <physiologicalReaction direction="left-to-right" evidence="7">
        <dbReference type="Rhea" id="RHEA:81856"/>
    </physiologicalReaction>
</comment>
<evidence type="ECO:0000259" key="8">
    <source>
        <dbReference type="Pfam" id="PF00561"/>
    </source>
</evidence>
<dbReference type="OrthoDB" id="7130006at2759"/>
<dbReference type="GO" id="GO:0016787">
    <property type="term" value="F:hydrolase activity"/>
    <property type="evidence" value="ECO:0000318"/>
    <property type="project" value="GO_Central"/>
</dbReference>
<dbReference type="EC" id="3.3.2.10" evidence="2"/>
<protein>
    <recommendedName>
        <fullName evidence="2">soluble epoxide hydrolase</fullName>
        <ecNumber evidence="2">3.3.2.10</ecNumber>
    </recommendedName>
</protein>
<keyword evidence="10" id="KW-1185">Reference proteome</keyword>
<reference evidence="9 10" key="1">
    <citation type="journal article" date="2011" name="Science">
        <title>The Selaginella genome identifies genetic changes associated with the evolution of vascular plants.</title>
        <authorList>
            <person name="Banks J.A."/>
            <person name="Nishiyama T."/>
            <person name="Hasebe M."/>
            <person name="Bowman J.L."/>
            <person name="Gribskov M."/>
            <person name="dePamphilis C."/>
            <person name="Albert V.A."/>
            <person name="Aono N."/>
            <person name="Aoyama T."/>
            <person name="Ambrose B.A."/>
            <person name="Ashton N.W."/>
            <person name="Axtell M.J."/>
            <person name="Barker E."/>
            <person name="Barker M.S."/>
            <person name="Bennetzen J.L."/>
            <person name="Bonawitz N.D."/>
            <person name="Chapple C."/>
            <person name="Cheng C."/>
            <person name="Correa L.G."/>
            <person name="Dacre M."/>
            <person name="DeBarry J."/>
            <person name="Dreyer I."/>
            <person name="Elias M."/>
            <person name="Engstrom E.M."/>
            <person name="Estelle M."/>
            <person name="Feng L."/>
            <person name="Finet C."/>
            <person name="Floyd S.K."/>
            <person name="Frommer W.B."/>
            <person name="Fujita T."/>
            <person name="Gramzow L."/>
            <person name="Gutensohn M."/>
            <person name="Harholt J."/>
            <person name="Hattori M."/>
            <person name="Heyl A."/>
            <person name="Hirai T."/>
            <person name="Hiwatashi Y."/>
            <person name="Ishikawa M."/>
            <person name="Iwata M."/>
            <person name="Karol K.G."/>
            <person name="Koehler B."/>
            <person name="Kolukisaoglu U."/>
            <person name="Kubo M."/>
            <person name="Kurata T."/>
            <person name="Lalonde S."/>
            <person name="Li K."/>
            <person name="Li Y."/>
            <person name="Litt A."/>
            <person name="Lyons E."/>
            <person name="Manning G."/>
            <person name="Maruyama T."/>
            <person name="Michael T.P."/>
            <person name="Mikami K."/>
            <person name="Miyazaki S."/>
            <person name="Morinaga S."/>
            <person name="Murata T."/>
            <person name="Mueller-Roeber B."/>
            <person name="Nelson D.R."/>
            <person name="Obara M."/>
            <person name="Oguri Y."/>
            <person name="Olmstead R.G."/>
            <person name="Onodera N."/>
            <person name="Petersen B.L."/>
            <person name="Pils B."/>
            <person name="Prigge M."/>
            <person name="Rensing S.A."/>
            <person name="Riano-Pachon D.M."/>
            <person name="Roberts A.W."/>
            <person name="Sato Y."/>
            <person name="Scheller H.V."/>
            <person name="Schulz B."/>
            <person name="Schulz C."/>
            <person name="Shakirov E.V."/>
            <person name="Shibagaki N."/>
            <person name="Shinohara N."/>
            <person name="Shippen D.E."/>
            <person name="Soerensen I."/>
            <person name="Sotooka R."/>
            <person name="Sugimoto N."/>
            <person name="Sugita M."/>
            <person name="Sumikawa N."/>
            <person name="Tanurdzic M."/>
            <person name="Theissen G."/>
            <person name="Ulvskov P."/>
            <person name="Wakazuki S."/>
            <person name="Weng J.K."/>
            <person name="Willats W.W."/>
            <person name="Wipf D."/>
            <person name="Wolf P.G."/>
            <person name="Yang L."/>
            <person name="Zimmer A.D."/>
            <person name="Zhu Q."/>
            <person name="Mitros T."/>
            <person name="Hellsten U."/>
            <person name="Loque D."/>
            <person name="Otillar R."/>
            <person name="Salamov A."/>
            <person name="Schmutz J."/>
            <person name="Shapiro H."/>
            <person name="Lindquist E."/>
            <person name="Lucas S."/>
            <person name="Rokhsar D."/>
            <person name="Grigoriev I.V."/>
        </authorList>
    </citation>
    <scope>NUCLEOTIDE SEQUENCE [LARGE SCALE GENOMIC DNA]</scope>
</reference>
<comment type="similarity">
    <text evidence="4">Belongs to the AB hydrolase superfamily. Epoxide hydrolase family.</text>
</comment>
<dbReference type="InterPro" id="IPR029058">
    <property type="entry name" value="AB_hydrolase_fold"/>
</dbReference>
<dbReference type="GO" id="GO:0004301">
    <property type="term" value="F:epoxide hydrolase activity"/>
    <property type="evidence" value="ECO:0007669"/>
    <property type="project" value="UniProtKB-EC"/>
</dbReference>
<evidence type="ECO:0000256" key="4">
    <source>
        <dbReference type="ARBA" id="ARBA00038334"/>
    </source>
</evidence>
<dbReference type="InParanoid" id="D8R763"/>
<dbReference type="Pfam" id="PF00561">
    <property type="entry name" value="Abhydrolase_1"/>
    <property type="match status" value="1"/>
</dbReference>
<evidence type="ECO:0000256" key="6">
    <source>
        <dbReference type="ARBA" id="ARBA00058358"/>
    </source>
</evidence>
<dbReference type="Gene3D" id="3.40.50.1820">
    <property type="entry name" value="alpha/beta hydrolase"/>
    <property type="match status" value="1"/>
</dbReference>
<accession>D8R763</accession>
<evidence type="ECO:0000256" key="1">
    <source>
        <dbReference type="ARBA" id="ARBA00004721"/>
    </source>
</evidence>
<name>D8R763_SELML</name>
<evidence type="ECO:0000256" key="7">
    <source>
        <dbReference type="ARBA" id="ARBA00093212"/>
    </source>
</evidence>
<dbReference type="PRINTS" id="PR00111">
    <property type="entry name" value="ABHYDROLASE"/>
</dbReference>
<dbReference type="KEGG" id="smo:SELMODRAFT_87385"/>
<evidence type="ECO:0000256" key="3">
    <source>
        <dbReference type="ARBA" id="ARBA00022801"/>
    </source>
</evidence>
<dbReference type="InterPro" id="IPR000073">
    <property type="entry name" value="AB_hydrolase_1"/>
</dbReference>
<proteinExistence type="inferred from homology"/>
<comment type="pathway">
    <text evidence="1">Secondary metabolite biosynthesis; terpenoid biosynthesis.</text>
</comment>
<dbReference type="FunFam" id="3.40.50.1820:FF:000161">
    <property type="entry name" value="Epoxide hydrolase"/>
    <property type="match status" value="1"/>
</dbReference>
<evidence type="ECO:0000313" key="10">
    <source>
        <dbReference type="Proteomes" id="UP000001514"/>
    </source>
</evidence>
<comment type="function">
    <text evidence="6">Epoxide hydrolase involved in the biosynthesis of cucurbitacin and mogroside tetracyclic triterpene natural products (e.g. siamenoside I and mogrosides IV, V and VI). Cucurbitacins have cytotoxic properties and exhibit deterrent taste as a defense barrier against herbivores. Mogrosides are nonsugar highly oxygenated compounds used as high-intensity zero-calorie sweeteners; they also possess pharmacological properties such as regulating immunity, lowering blood sugar and lipid levels, protecting the liver, and acting as antioxidants and antitumor agents. Catalyzes the hydrolysis of aromatic epoxide-containing substrates, such as the conversion of 24,25-epoxycucurbitadienol to 24,25-dihydroxycucurbitadienol.</text>
</comment>
<evidence type="ECO:0000313" key="9">
    <source>
        <dbReference type="EMBL" id="EFJ31833.1"/>
    </source>
</evidence>
<feature type="domain" description="AB hydrolase-1" evidence="8">
    <location>
        <begin position="26"/>
        <end position="131"/>
    </location>
</feature>
<organism evidence="10">
    <name type="scientific">Selaginella moellendorffii</name>
    <name type="common">Spikemoss</name>
    <dbReference type="NCBI Taxonomy" id="88036"/>
    <lineage>
        <taxon>Eukaryota</taxon>
        <taxon>Viridiplantae</taxon>
        <taxon>Streptophyta</taxon>
        <taxon>Embryophyta</taxon>
        <taxon>Tracheophyta</taxon>
        <taxon>Lycopodiopsida</taxon>
        <taxon>Selaginellales</taxon>
        <taxon>Selaginellaceae</taxon>
        <taxon>Selaginella</taxon>
    </lineage>
</organism>
<evidence type="ECO:0000256" key="2">
    <source>
        <dbReference type="ARBA" id="ARBA00013006"/>
    </source>
</evidence>
<comment type="catalytic activity">
    <reaction evidence="5">
        <text>an epoxide + H2O = an ethanediol</text>
        <dbReference type="Rhea" id="RHEA:19037"/>
        <dbReference type="ChEBI" id="CHEBI:15377"/>
        <dbReference type="ChEBI" id="CHEBI:32955"/>
        <dbReference type="ChEBI" id="CHEBI:140594"/>
        <dbReference type="EC" id="3.3.2.10"/>
    </reaction>
    <physiologicalReaction direction="left-to-right" evidence="5">
        <dbReference type="Rhea" id="RHEA:19038"/>
    </physiologicalReaction>
</comment>